<dbReference type="CDD" id="cd01148">
    <property type="entry name" value="TroA_a"/>
    <property type="match status" value="1"/>
</dbReference>
<protein>
    <submittedName>
        <fullName evidence="3">Putative iron(III) ABC transporter, periplasmic-binding protein</fullName>
    </submittedName>
</protein>
<dbReference type="PROSITE" id="PS50983">
    <property type="entry name" value="FE_B12_PBP"/>
    <property type="match status" value="1"/>
</dbReference>
<dbReference type="PANTHER" id="PTHR30535:SF7">
    <property type="entry name" value="IRON(III) DICITRATE-BINDING PROTEIN"/>
    <property type="match status" value="1"/>
</dbReference>
<accession>A0A2N8ZAL8</accession>
<name>A0A2N8ZAL8_9VIBR</name>
<keyword evidence="4" id="KW-1185">Reference proteome</keyword>
<dbReference type="Pfam" id="PF01497">
    <property type="entry name" value="Peripla_BP_2"/>
    <property type="match status" value="1"/>
</dbReference>
<reference evidence="3 4" key="1">
    <citation type="submission" date="2017-10" db="EMBL/GenBank/DDBJ databases">
        <authorList>
            <person name="Banno H."/>
            <person name="Chua N.-H."/>
        </authorList>
    </citation>
    <scope>NUCLEOTIDE SEQUENCE [LARGE SCALE GENOMIC DNA]</scope>
    <source>
        <strain evidence="3">Vibrio tapetis CECT4600</strain>
    </source>
</reference>
<feature type="chain" id="PRO_5014932108" evidence="1">
    <location>
        <begin position="23"/>
        <end position="326"/>
    </location>
</feature>
<gene>
    <name evidence="3" type="ORF">VTAP4600_A0957</name>
</gene>
<dbReference type="OrthoDB" id="9797850at2"/>
<dbReference type="AlphaFoldDB" id="A0A2N8ZAL8"/>
<dbReference type="InterPro" id="IPR002491">
    <property type="entry name" value="ABC_transptr_periplasmic_BD"/>
</dbReference>
<feature type="domain" description="Fe/B12 periplasmic-binding" evidence="2">
    <location>
        <begin position="48"/>
        <end position="326"/>
    </location>
</feature>
<keyword evidence="1" id="KW-0732">Signal</keyword>
<evidence type="ECO:0000313" key="3">
    <source>
        <dbReference type="EMBL" id="SON48936.1"/>
    </source>
</evidence>
<dbReference type="RefSeq" id="WP_102521691.1">
    <property type="nucleotide sequence ID" value="NZ_LT960611.1"/>
</dbReference>
<dbReference type="SUPFAM" id="SSF53807">
    <property type="entry name" value="Helical backbone' metal receptor"/>
    <property type="match status" value="1"/>
</dbReference>
<feature type="signal peptide" evidence="1">
    <location>
        <begin position="1"/>
        <end position="22"/>
    </location>
</feature>
<dbReference type="Gene3D" id="3.40.50.1980">
    <property type="entry name" value="Nitrogenase molybdenum iron protein domain"/>
    <property type="match status" value="2"/>
</dbReference>
<dbReference type="PANTHER" id="PTHR30535">
    <property type="entry name" value="VITAMIN B12-BINDING PROTEIN"/>
    <property type="match status" value="1"/>
</dbReference>
<sequence>MKWSLIPTLLFVLPISVSVANASETHTQYPVTVDNCGTPLTIEKRPERAVVHDINMSEMAFALGLQESMVGVTGITGWYKMSSSFNDRLGEIPELAPKYPSLERLIAAEADFFFAGWNYGMKVGGDVTPQTLKPYGINTLVLSESCIHAQKTSNGASMALLYDDMKKLGVIFDKQSEAETLVKAWKARLKKVTERQNKAGSTNTTPKVFLFDSGEDKPFTAGKYAMPNAMIEAAGGRSITSNMETSWGRTSWENVARENPDVIILLDYQTASGADSLQRFLEQHPLMKHTNAVRTGRYVKLRYEQLTPGPANIGAIEKLANAFVAQ</sequence>
<dbReference type="KEGG" id="vta:A0957"/>
<dbReference type="InterPro" id="IPR050902">
    <property type="entry name" value="ABC_Transporter_SBP"/>
</dbReference>
<dbReference type="EMBL" id="LT960611">
    <property type="protein sequence ID" value="SON48936.1"/>
    <property type="molecule type" value="Genomic_DNA"/>
</dbReference>
<evidence type="ECO:0000259" key="2">
    <source>
        <dbReference type="PROSITE" id="PS50983"/>
    </source>
</evidence>
<dbReference type="Proteomes" id="UP000235828">
    <property type="component" value="Chromosome A"/>
</dbReference>
<proteinExistence type="predicted"/>
<evidence type="ECO:0000313" key="4">
    <source>
        <dbReference type="Proteomes" id="UP000235828"/>
    </source>
</evidence>
<organism evidence="3 4">
    <name type="scientific">Vibrio tapetis subsp. tapetis</name>
    <dbReference type="NCBI Taxonomy" id="1671868"/>
    <lineage>
        <taxon>Bacteria</taxon>
        <taxon>Pseudomonadati</taxon>
        <taxon>Pseudomonadota</taxon>
        <taxon>Gammaproteobacteria</taxon>
        <taxon>Vibrionales</taxon>
        <taxon>Vibrionaceae</taxon>
        <taxon>Vibrio</taxon>
    </lineage>
</organism>
<evidence type="ECO:0000256" key="1">
    <source>
        <dbReference type="SAM" id="SignalP"/>
    </source>
</evidence>